<feature type="compositionally biased region" description="Gly residues" evidence="1">
    <location>
        <begin position="485"/>
        <end position="495"/>
    </location>
</feature>
<feature type="compositionally biased region" description="Low complexity" evidence="1">
    <location>
        <begin position="502"/>
        <end position="513"/>
    </location>
</feature>
<organism evidence="2 3">
    <name type="scientific">Flemingia macrophylla</name>
    <dbReference type="NCBI Taxonomy" id="520843"/>
    <lineage>
        <taxon>Eukaryota</taxon>
        <taxon>Viridiplantae</taxon>
        <taxon>Streptophyta</taxon>
        <taxon>Embryophyta</taxon>
        <taxon>Tracheophyta</taxon>
        <taxon>Spermatophyta</taxon>
        <taxon>Magnoliopsida</taxon>
        <taxon>eudicotyledons</taxon>
        <taxon>Gunneridae</taxon>
        <taxon>Pentapetalae</taxon>
        <taxon>rosids</taxon>
        <taxon>fabids</taxon>
        <taxon>Fabales</taxon>
        <taxon>Fabaceae</taxon>
        <taxon>Papilionoideae</taxon>
        <taxon>50 kb inversion clade</taxon>
        <taxon>NPAAA clade</taxon>
        <taxon>indigoferoid/millettioid clade</taxon>
        <taxon>Phaseoleae</taxon>
        <taxon>Flemingia</taxon>
    </lineage>
</organism>
<feature type="compositionally biased region" description="Low complexity" evidence="1">
    <location>
        <begin position="446"/>
        <end position="459"/>
    </location>
</feature>
<feature type="region of interest" description="Disordered" evidence="1">
    <location>
        <begin position="414"/>
        <end position="459"/>
    </location>
</feature>
<gene>
    <name evidence="2" type="ORF">Fmac_027513</name>
</gene>
<dbReference type="EMBL" id="JBGMDY010000009">
    <property type="protein sequence ID" value="KAL2323134.1"/>
    <property type="molecule type" value="Genomic_DNA"/>
</dbReference>
<keyword evidence="3" id="KW-1185">Reference proteome</keyword>
<protein>
    <submittedName>
        <fullName evidence="2">Uncharacterized protein</fullName>
    </submittedName>
</protein>
<evidence type="ECO:0000313" key="3">
    <source>
        <dbReference type="Proteomes" id="UP001603857"/>
    </source>
</evidence>
<evidence type="ECO:0000256" key="1">
    <source>
        <dbReference type="SAM" id="MobiDB-lite"/>
    </source>
</evidence>
<feature type="region of interest" description="Disordered" evidence="1">
    <location>
        <begin position="481"/>
        <end position="544"/>
    </location>
</feature>
<feature type="compositionally biased region" description="Basic and acidic residues" evidence="1">
    <location>
        <begin position="25"/>
        <end position="35"/>
    </location>
</feature>
<dbReference type="AlphaFoldDB" id="A0ABD1LHY6"/>
<feature type="region of interest" description="Disordered" evidence="1">
    <location>
        <begin position="1"/>
        <end position="64"/>
    </location>
</feature>
<comment type="caution">
    <text evidence="2">The sequence shown here is derived from an EMBL/GenBank/DDBJ whole genome shotgun (WGS) entry which is preliminary data.</text>
</comment>
<sequence>MVVDATTAEARNGSRRLATAAEGSGEMRKAREDTGSRQQRNVRDGASSRQRRKDRRSESGGFGIRGTMSDTVLEDCDEFVHVGLHVGYLLQAKAHHEVVAIACVVIEPCVDVEGKGSEVGAYGVGVKSDIIEVKVLEGHTMVHHLCKVEMVMEIARSSPILSNLRGSSFQTVVDHRFPSEYHNLYDVTLYTHTIRALLTSFPFYVNTWLNNNARDRYGIMVGLSLEWKPNMNNTVATLQLYIIVALYSKSFILPLSHTPLVPSLPTLTTPSLVLGFSTILISFFKTTVSLLPMLMTFAPSMPSSLIPDIAQGLHDHLTKHPKEIGVGSQGHMYGYPTYETHGWEADQLRAMVQEREWGEALPVPWGRPKERLRSVALAVASSWSMELRCWSHLFGVERTHLAANTTIFQSVTSATFPTPSAPPTPPSPASTPATAPSTPPMTSFVPSLSSRPSSSTPAPLAPRLAVPLLSNLCQTATLGSKVRAGRGGHQPGGGFHQRQRHGATVGSAADDGAVAGGAAAGEVGSDVSHSPLPGLKNGRDLNSS</sequence>
<name>A0ABD1LHY6_9FABA</name>
<evidence type="ECO:0000313" key="2">
    <source>
        <dbReference type="EMBL" id="KAL2323134.1"/>
    </source>
</evidence>
<proteinExistence type="predicted"/>
<dbReference type="Proteomes" id="UP001603857">
    <property type="component" value="Unassembled WGS sequence"/>
</dbReference>
<reference evidence="2 3" key="1">
    <citation type="submission" date="2024-08" db="EMBL/GenBank/DDBJ databases">
        <title>Insights into the chromosomal genome structure of Flemingia macrophylla.</title>
        <authorList>
            <person name="Ding Y."/>
            <person name="Zhao Y."/>
            <person name="Bi W."/>
            <person name="Wu M."/>
            <person name="Zhao G."/>
            <person name="Gong Y."/>
            <person name="Li W."/>
            <person name="Zhang P."/>
        </authorList>
    </citation>
    <scope>NUCLEOTIDE SEQUENCE [LARGE SCALE GENOMIC DNA]</scope>
    <source>
        <strain evidence="2">DYQJB</strain>
        <tissue evidence="2">Leaf</tissue>
    </source>
</reference>
<accession>A0ABD1LHY6</accession>
<feature type="compositionally biased region" description="Pro residues" evidence="1">
    <location>
        <begin position="419"/>
        <end position="429"/>
    </location>
</feature>